<accession>A0A428RSY1</accession>
<sequence length="70" mass="7875">MKSHVSSTSSYKATVMSTMRPKSQHFKIELCPGMEYLHCACMKCLQGATGLSATFRNLETWAMIETRDLV</sequence>
<protein>
    <submittedName>
        <fullName evidence="1">Uncharacterized protein</fullName>
    </submittedName>
</protein>
<comment type="caution">
    <text evidence="1">The sequence shown here is derived from an EMBL/GenBank/DDBJ whole genome shotgun (WGS) entry which is preliminary data.</text>
</comment>
<dbReference type="AlphaFoldDB" id="A0A428RSY1"/>
<evidence type="ECO:0000313" key="2">
    <source>
        <dbReference type="Proteomes" id="UP000287972"/>
    </source>
</evidence>
<gene>
    <name evidence="1" type="ORF">CEP51_006443</name>
</gene>
<dbReference type="Proteomes" id="UP000287972">
    <property type="component" value="Unassembled WGS sequence"/>
</dbReference>
<keyword evidence="2" id="KW-1185">Reference proteome</keyword>
<proteinExistence type="predicted"/>
<dbReference type="EMBL" id="NKCL01000141">
    <property type="protein sequence ID" value="RSL80623.1"/>
    <property type="molecule type" value="Genomic_DNA"/>
</dbReference>
<reference evidence="1 2" key="1">
    <citation type="submission" date="2017-06" db="EMBL/GenBank/DDBJ databases">
        <title>Comparative genomic analysis of Ambrosia Fusariam Clade fungi.</title>
        <authorList>
            <person name="Stajich J.E."/>
            <person name="Carrillo J."/>
            <person name="Kijimoto T."/>
            <person name="Eskalen A."/>
            <person name="O'Donnell K."/>
            <person name="Kasson M."/>
        </authorList>
    </citation>
    <scope>NUCLEOTIDE SEQUENCE [LARGE SCALE GENOMIC DNA]</scope>
    <source>
        <strain evidence="1 2">NRRL62606</strain>
    </source>
</reference>
<name>A0A428RSY1_9HYPO</name>
<organism evidence="1 2">
    <name type="scientific">Fusarium floridanum</name>
    <dbReference type="NCBI Taxonomy" id="1325733"/>
    <lineage>
        <taxon>Eukaryota</taxon>
        <taxon>Fungi</taxon>
        <taxon>Dikarya</taxon>
        <taxon>Ascomycota</taxon>
        <taxon>Pezizomycotina</taxon>
        <taxon>Sordariomycetes</taxon>
        <taxon>Hypocreomycetidae</taxon>
        <taxon>Hypocreales</taxon>
        <taxon>Nectriaceae</taxon>
        <taxon>Fusarium</taxon>
        <taxon>Fusarium solani species complex</taxon>
    </lineage>
</organism>
<evidence type="ECO:0000313" key="1">
    <source>
        <dbReference type="EMBL" id="RSL80623.1"/>
    </source>
</evidence>